<name>A0AAN5D4T9_9BILA</name>
<protein>
    <submittedName>
        <fullName evidence="1">Uncharacterized protein</fullName>
    </submittedName>
</protein>
<keyword evidence="2" id="KW-1185">Reference proteome</keyword>
<comment type="caution">
    <text evidence="1">The sequence shown here is derived from an EMBL/GenBank/DDBJ whole genome shotgun (WGS) entry which is preliminary data.</text>
</comment>
<accession>A0AAN5D4T9</accession>
<feature type="non-terminal residue" evidence="1">
    <location>
        <position position="1"/>
    </location>
</feature>
<organism evidence="1 2">
    <name type="scientific">Pristionchus mayeri</name>
    <dbReference type="NCBI Taxonomy" id="1317129"/>
    <lineage>
        <taxon>Eukaryota</taxon>
        <taxon>Metazoa</taxon>
        <taxon>Ecdysozoa</taxon>
        <taxon>Nematoda</taxon>
        <taxon>Chromadorea</taxon>
        <taxon>Rhabditida</taxon>
        <taxon>Rhabditina</taxon>
        <taxon>Diplogasteromorpha</taxon>
        <taxon>Diplogasteroidea</taxon>
        <taxon>Neodiplogasteridae</taxon>
        <taxon>Pristionchus</taxon>
    </lineage>
</organism>
<sequence>KEYSLDGTPVKLNNLNGSLDSLLNAWFPKSKADKACVRKYKWKKEISLASAGLSLEREFKTRKRSAKGAFEDKEAGLAPSFESLLRAVRDAPGSATLGQLR</sequence>
<evidence type="ECO:0000313" key="2">
    <source>
        <dbReference type="Proteomes" id="UP001328107"/>
    </source>
</evidence>
<proteinExistence type="predicted"/>
<dbReference type="Proteomes" id="UP001328107">
    <property type="component" value="Unassembled WGS sequence"/>
</dbReference>
<reference evidence="2" key="1">
    <citation type="submission" date="2022-10" db="EMBL/GenBank/DDBJ databases">
        <title>Genome assembly of Pristionchus species.</title>
        <authorList>
            <person name="Yoshida K."/>
            <person name="Sommer R.J."/>
        </authorList>
    </citation>
    <scope>NUCLEOTIDE SEQUENCE [LARGE SCALE GENOMIC DNA]</scope>
    <source>
        <strain evidence="2">RS5460</strain>
    </source>
</reference>
<dbReference type="EMBL" id="BTRK01000006">
    <property type="protein sequence ID" value="GMR56856.1"/>
    <property type="molecule type" value="Genomic_DNA"/>
</dbReference>
<dbReference type="AlphaFoldDB" id="A0AAN5D4T9"/>
<evidence type="ECO:0000313" key="1">
    <source>
        <dbReference type="EMBL" id="GMR56856.1"/>
    </source>
</evidence>
<feature type="non-terminal residue" evidence="1">
    <location>
        <position position="101"/>
    </location>
</feature>
<gene>
    <name evidence="1" type="ORF">PMAYCL1PPCAC_27051</name>
</gene>